<evidence type="ECO:0000256" key="1">
    <source>
        <dbReference type="ARBA" id="ARBA00004123"/>
    </source>
</evidence>
<dbReference type="GO" id="GO:0005634">
    <property type="term" value="C:nucleus"/>
    <property type="evidence" value="ECO:0007669"/>
    <property type="project" value="UniProtKB-SubCell"/>
</dbReference>
<comment type="similarity">
    <text evidence="3">Belongs to the UTX family.</text>
</comment>
<sequence>MVVGVNQSATPTCVSHNLHHPFVSPALANSCHVSVLGFELHSSRAPPLPLGFLPPVVSCRLTTIVFPRKEGRSVKTFLDLLYQDRGFLRANEVHARLGLMFKVLKNYEGSLKHFKLRLSDESECTISNVETRIHIAHLLEIQSRVKAAKESYDKFLQGDTLPPTLKATALRQLGKDM</sequence>
<evidence type="ECO:0000256" key="2">
    <source>
        <dbReference type="ARBA" id="ARBA00023242"/>
    </source>
</evidence>
<dbReference type="EMBL" id="JACVVK020000139">
    <property type="protein sequence ID" value="KAK7489295.1"/>
    <property type="molecule type" value="Genomic_DNA"/>
</dbReference>
<proteinExistence type="inferred from homology"/>
<evidence type="ECO:0000313" key="4">
    <source>
        <dbReference type="EMBL" id="KAK7489295.1"/>
    </source>
</evidence>
<protein>
    <submittedName>
        <fullName evidence="4">Uncharacterized protein</fullName>
    </submittedName>
</protein>
<keyword evidence="2" id="KW-0539">Nucleus</keyword>
<name>A0ABD0KRD4_9CAEN</name>
<gene>
    <name evidence="4" type="ORF">BaRGS_00019403</name>
</gene>
<dbReference type="AlphaFoldDB" id="A0ABD0KRD4"/>
<accession>A0ABD0KRD4</accession>
<keyword evidence="5" id="KW-1185">Reference proteome</keyword>
<evidence type="ECO:0000256" key="3">
    <source>
        <dbReference type="ARBA" id="ARBA00034483"/>
    </source>
</evidence>
<reference evidence="4 5" key="1">
    <citation type="journal article" date="2023" name="Sci. Data">
        <title>Genome assembly of the Korean intertidal mud-creeper Batillaria attramentaria.</title>
        <authorList>
            <person name="Patra A.K."/>
            <person name="Ho P.T."/>
            <person name="Jun S."/>
            <person name="Lee S.J."/>
            <person name="Kim Y."/>
            <person name="Won Y.J."/>
        </authorList>
    </citation>
    <scope>NUCLEOTIDE SEQUENCE [LARGE SCALE GENOMIC DNA]</scope>
    <source>
        <strain evidence="4">Wonlab-2016</strain>
    </source>
</reference>
<dbReference type="InterPro" id="IPR051630">
    <property type="entry name" value="Corepressor-Demethylase"/>
</dbReference>
<dbReference type="PANTHER" id="PTHR14017:SF1">
    <property type="entry name" value="LD02225P"/>
    <property type="match status" value="1"/>
</dbReference>
<comment type="subcellular location">
    <subcellularLocation>
        <location evidence="1">Nucleus</location>
    </subcellularLocation>
</comment>
<comment type="caution">
    <text evidence="4">The sequence shown here is derived from an EMBL/GenBank/DDBJ whole genome shotgun (WGS) entry which is preliminary data.</text>
</comment>
<dbReference type="PANTHER" id="PTHR14017">
    <property type="entry name" value="LYSINE-SPECIFIC DEMETHYLASE"/>
    <property type="match status" value="1"/>
</dbReference>
<organism evidence="4 5">
    <name type="scientific">Batillaria attramentaria</name>
    <dbReference type="NCBI Taxonomy" id="370345"/>
    <lineage>
        <taxon>Eukaryota</taxon>
        <taxon>Metazoa</taxon>
        <taxon>Spiralia</taxon>
        <taxon>Lophotrochozoa</taxon>
        <taxon>Mollusca</taxon>
        <taxon>Gastropoda</taxon>
        <taxon>Caenogastropoda</taxon>
        <taxon>Sorbeoconcha</taxon>
        <taxon>Cerithioidea</taxon>
        <taxon>Batillariidae</taxon>
        <taxon>Batillaria</taxon>
    </lineage>
</organism>
<dbReference type="Proteomes" id="UP001519460">
    <property type="component" value="Unassembled WGS sequence"/>
</dbReference>
<evidence type="ECO:0000313" key="5">
    <source>
        <dbReference type="Proteomes" id="UP001519460"/>
    </source>
</evidence>